<name>A0A6I6A6F6_9PLAN</name>
<dbReference type="InterPro" id="IPR013670">
    <property type="entry name" value="EcoEI_R_C_dom"/>
</dbReference>
<dbReference type="AlphaFoldDB" id="A0A6I6A6F6"/>
<evidence type="ECO:0000259" key="2">
    <source>
        <dbReference type="PROSITE" id="PS51192"/>
    </source>
</evidence>
<dbReference type="Pfam" id="PF08463">
    <property type="entry name" value="EcoEI_R_C"/>
    <property type="match status" value="1"/>
</dbReference>
<reference evidence="3 4" key="1">
    <citation type="submission" date="2019-09" db="EMBL/GenBank/DDBJ databases">
        <title>Gimesia benthica sp. nov., a novel bacterium isolated from deep-sea water of the Northwest Indian Ocean.</title>
        <authorList>
            <person name="Dai X."/>
        </authorList>
    </citation>
    <scope>NUCLEOTIDE SEQUENCE [LARGE SCALE GENOMIC DNA]</scope>
    <source>
        <strain evidence="3 4">E7</strain>
    </source>
</reference>
<dbReference type="Proteomes" id="UP000427281">
    <property type="component" value="Chromosome"/>
</dbReference>
<dbReference type="InterPro" id="IPR001650">
    <property type="entry name" value="Helicase_C-like"/>
</dbReference>
<dbReference type="InterPro" id="IPR050742">
    <property type="entry name" value="Helicase_Restrict-Modif_Enz"/>
</dbReference>
<evidence type="ECO:0000313" key="3">
    <source>
        <dbReference type="EMBL" id="QGQ21947.1"/>
    </source>
</evidence>
<dbReference type="InterPro" id="IPR014001">
    <property type="entry name" value="Helicase_ATP-bd"/>
</dbReference>
<proteinExistence type="predicted"/>
<dbReference type="PANTHER" id="PTHR47396">
    <property type="entry name" value="TYPE I RESTRICTION ENZYME ECOKI R PROTEIN"/>
    <property type="match status" value="1"/>
</dbReference>
<dbReference type="Pfam" id="PF00271">
    <property type="entry name" value="Helicase_C"/>
    <property type="match status" value="1"/>
</dbReference>
<dbReference type="GO" id="GO:0009035">
    <property type="term" value="F:type I site-specific deoxyribonuclease activity"/>
    <property type="evidence" value="ECO:0007669"/>
    <property type="project" value="UniProtKB-EC"/>
</dbReference>
<evidence type="ECO:0000256" key="1">
    <source>
        <dbReference type="SAM" id="MobiDB-lite"/>
    </source>
</evidence>
<dbReference type="InterPro" id="IPR027417">
    <property type="entry name" value="P-loop_NTPase"/>
</dbReference>
<dbReference type="CDD" id="cd18032">
    <property type="entry name" value="DEXHc_RE_I_III_res"/>
    <property type="match status" value="1"/>
</dbReference>
<evidence type="ECO:0000313" key="4">
    <source>
        <dbReference type="Proteomes" id="UP000427281"/>
    </source>
</evidence>
<dbReference type="PROSITE" id="PS51192">
    <property type="entry name" value="HELICASE_ATP_BIND_1"/>
    <property type="match status" value="1"/>
</dbReference>
<dbReference type="EMBL" id="CP043930">
    <property type="protein sequence ID" value="QGQ21947.1"/>
    <property type="molecule type" value="Genomic_DNA"/>
</dbReference>
<dbReference type="InterPro" id="IPR006935">
    <property type="entry name" value="Helicase/UvrB_N"/>
</dbReference>
<organism evidence="3 4">
    <name type="scientific">Gimesia benthica</name>
    <dbReference type="NCBI Taxonomy" id="2608982"/>
    <lineage>
        <taxon>Bacteria</taxon>
        <taxon>Pseudomonadati</taxon>
        <taxon>Planctomycetota</taxon>
        <taxon>Planctomycetia</taxon>
        <taxon>Planctomycetales</taxon>
        <taxon>Planctomycetaceae</taxon>
        <taxon>Gimesia</taxon>
    </lineage>
</organism>
<dbReference type="GO" id="GO:0003677">
    <property type="term" value="F:DNA binding"/>
    <property type="evidence" value="ECO:0007669"/>
    <property type="project" value="UniProtKB-KW"/>
</dbReference>
<dbReference type="RefSeq" id="WP_155363039.1">
    <property type="nucleotide sequence ID" value="NZ_CP043930.1"/>
</dbReference>
<dbReference type="Pfam" id="PF04851">
    <property type="entry name" value="ResIII"/>
    <property type="match status" value="1"/>
</dbReference>
<dbReference type="Pfam" id="PF04313">
    <property type="entry name" value="HSDR_N"/>
    <property type="match status" value="1"/>
</dbReference>
<dbReference type="SUPFAM" id="SSF52540">
    <property type="entry name" value="P-loop containing nucleoside triphosphate hydrolases"/>
    <property type="match status" value="2"/>
</dbReference>
<dbReference type="Gene3D" id="3.40.50.300">
    <property type="entry name" value="P-loop containing nucleotide triphosphate hydrolases"/>
    <property type="match status" value="2"/>
</dbReference>
<feature type="compositionally biased region" description="Basic and acidic residues" evidence="1">
    <location>
        <begin position="173"/>
        <end position="188"/>
    </location>
</feature>
<dbReference type="GO" id="GO:0005524">
    <property type="term" value="F:ATP binding"/>
    <property type="evidence" value="ECO:0007669"/>
    <property type="project" value="UniProtKB-KW"/>
</dbReference>
<protein>
    <submittedName>
        <fullName evidence="3">DUF4145 domain-containing protein</fullName>
    </submittedName>
</protein>
<dbReference type="KEGG" id="gim:F1728_04245"/>
<gene>
    <name evidence="3" type="ORF">F1728_04245</name>
</gene>
<feature type="region of interest" description="Disordered" evidence="1">
    <location>
        <begin position="173"/>
        <end position="196"/>
    </location>
</feature>
<dbReference type="GO" id="GO:0005829">
    <property type="term" value="C:cytosol"/>
    <property type="evidence" value="ECO:0007669"/>
    <property type="project" value="TreeGrafter"/>
</dbReference>
<accession>A0A6I6A6F6</accession>
<sequence length="1138" mass="130013">MKSINFEFLRPKWPELAGLGGFAEAYAHPDPVGAISKLRVFCEQIVEWIHDNQRLPKPFKANLNDLLHNQPFKDVVPEVILAKLHALRMEGNNAAHGNKGDTTTALRLINESYNISRWLHVNYASGNVADCPDYVEPPEGGVEGYQKRKEKRAILERITAQEAQMQKLLADLEKERSDREKERSRADQAEATAQERQAALEAALQATQQLQTIDPMAFNEEETRNYLIDQMLTDEGWDVGKGFTDTEEVKKEDLLTGQPTESGQGKADYVLFDDNGKPLAVIEAKRTSKDASLGRKQAVLYADGVEEKYGQRPVIFYTNGYDLWIWNDAADEPPRKIYGFYSKDSLQHLHFQRTAKLPVSEVSANPEIAGRMYQIEAVRRVVEKFAEKKRKALIVQATGTGKTRVSISLCDAMVKANWAKRILFLCDRRELRRQANNAFNEFLPSLPRTFVTGKSAGNTVDRIFLSTYPAMIKVYESFDVGFFDLIIADESHRSLYNRYRELFEYFDCYQVGLTATPIAYLKSDRNTFKMFQCEIGDPTAHYTFEEAINHNPPYLVPFEVDNHTTEFLREGIKYSEMSDEQKAQLLDDIDLPEGVDFDPSQVNKLVFNKDTNRRILRNLMDNGIRVGSRIGKTIVFACNMRHARLLEELFNEMYPQYGGKFCQTIVSDDPRAESLIDDFKGNGTNPDLTVAISVDMLDTGIDVPECVNLVFAKPVGSPVKFWQMIGRGTRLCKDLFGHGKDKTHFQIFDHCGNFEKWEQDYKPADPSRDKSLSEHVFTARIELAELALEQQNVSAFEIATSLIHQQIADLPRNSIAIKEKWKLVQSVSSEETVKQFDAATKATLQQDIAPLMQWVDINKYEEAYKFDRLIAQLQSELIRGGGKFADYQATVKNLVSSLRINLSQVKAKLSVIERVKSDEFWVEVTIEDLEEVRKQLRGIIQFRRKDDPSRFEPVVLDVTEDESQIQQNKHKVRLDKLDDLDMVAYRNRVNQVLQTIIDQNETLRKIRLGQPVTEKDLEDLCSLVLTQEPGLDLHDLMEYFKQAKSLDQAIRGIIGMDAEAVHQRFTKFVQAHPNLASHQIKFLDLLQNHIAKYGSIKTDELFQPPFTSLHSDGLDGLFEGTLADELFDIIDSFQEQKE</sequence>
<feature type="domain" description="Helicase ATP-binding" evidence="2">
    <location>
        <begin position="383"/>
        <end position="535"/>
    </location>
</feature>
<dbReference type="Gene3D" id="3.90.1570.30">
    <property type="match status" value="1"/>
</dbReference>
<dbReference type="GO" id="GO:0009307">
    <property type="term" value="P:DNA restriction-modification system"/>
    <property type="evidence" value="ECO:0007669"/>
    <property type="project" value="UniProtKB-KW"/>
</dbReference>
<dbReference type="CDD" id="cd18799">
    <property type="entry name" value="SF2_C_EcoAI-like"/>
    <property type="match status" value="1"/>
</dbReference>
<dbReference type="InterPro" id="IPR007409">
    <property type="entry name" value="Restrct_endonuc_type1_HsdR_N"/>
</dbReference>
<dbReference type="SMART" id="SM00487">
    <property type="entry name" value="DEXDc"/>
    <property type="match status" value="1"/>
</dbReference>
<dbReference type="PANTHER" id="PTHR47396:SF1">
    <property type="entry name" value="ATP-DEPENDENT HELICASE IRC3-RELATED"/>
    <property type="match status" value="1"/>
</dbReference>
<keyword evidence="4" id="KW-1185">Reference proteome</keyword>
<dbReference type="REBASE" id="360639">
    <property type="entry name" value="GspE7ORF4250P"/>
</dbReference>